<proteinExistence type="predicted"/>
<evidence type="ECO:0000313" key="1">
    <source>
        <dbReference type="EMBL" id="PGH16755.1"/>
    </source>
</evidence>
<comment type="caution">
    <text evidence="1">The sequence shown here is derived from an EMBL/GenBank/DDBJ whole genome shotgun (WGS) entry which is preliminary data.</text>
</comment>
<sequence length="254" mass="29660">MRSAKIDRKQFVRRRKGELWDGFELCCRDGAEWRIGKKISEKSRLAPAQFSSTGNGKAEAQAVYHCEQIIRGKPTGTKAVAKVRMQVPPDYPLSLSSVARAKIAEEEPAGWSRLELQSLRYFNEKKCKVVPRLLNVVRSWQDGRDMPVPNGYLVFLVIEEVPGMSLIDFWEYDRPKRDKIRAAFRRSLTEQLNLHAHPSDCKLDNLVYDERTDKCYFVDFESIRVKEEKPPLKFADYHYFLWGLAYTDYCDDYF</sequence>
<dbReference type="SUPFAM" id="SSF56112">
    <property type="entry name" value="Protein kinase-like (PK-like)"/>
    <property type="match status" value="1"/>
</dbReference>
<dbReference type="Gene3D" id="1.10.510.10">
    <property type="entry name" value="Transferase(Phosphotransferase) domain 1"/>
    <property type="match status" value="1"/>
</dbReference>
<protein>
    <recommendedName>
        <fullName evidence="3">Protein kinase domain-containing protein</fullName>
    </recommendedName>
</protein>
<accession>A0A2B7Y6C4</accession>
<dbReference type="OrthoDB" id="5401170at2759"/>
<name>A0A2B7Y6C4_POLH7</name>
<keyword evidence="2" id="KW-1185">Reference proteome</keyword>
<evidence type="ECO:0008006" key="3">
    <source>
        <dbReference type="Google" id="ProtNLM"/>
    </source>
</evidence>
<evidence type="ECO:0000313" key="2">
    <source>
        <dbReference type="Proteomes" id="UP000224634"/>
    </source>
</evidence>
<dbReference type="AlphaFoldDB" id="A0A2B7Y6C4"/>
<dbReference type="Proteomes" id="UP000224634">
    <property type="component" value="Unassembled WGS sequence"/>
</dbReference>
<reference evidence="1 2" key="1">
    <citation type="submission" date="2017-10" db="EMBL/GenBank/DDBJ databases">
        <title>Comparative genomics in systemic dimorphic fungi from Ajellomycetaceae.</title>
        <authorList>
            <person name="Munoz J.F."/>
            <person name="Mcewen J.G."/>
            <person name="Clay O.K."/>
            <person name="Cuomo C.A."/>
        </authorList>
    </citation>
    <scope>NUCLEOTIDE SEQUENCE [LARGE SCALE GENOMIC DNA]</scope>
    <source>
        <strain evidence="1 2">UAMH7299</strain>
    </source>
</reference>
<dbReference type="EMBL" id="PDNA01000071">
    <property type="protein sequence ID" value="PGH16755.1"/>
    <property type="molecule type" value="Genomic_DNA"/>
</dbReference>
<dbReference type="InterPro" id="IPR011009">
    <property type="entry name" value="Kinase-like_dom_sf"/>
</dbReference>
<organism evidence="1 2">
    <name type="scientific">Polytolypa hystricis (strain UAMH7299)</name>
    <dbReference type="NCBI Taxonomy" id="1447883"/>
    <lineage>
        <taxon>Eukaryota</taxon>
        <taxon>Fungi</taxon>
        <taxon>Dikarya</taxon>
        <taxon>Ascomycota</taxon>
        <taxon>Pezizomycotina</taxon>
        <taxon>Eurotiomycetes</taxon>
        <taxon>Eurotiomycetidae</taxon>
        <taxon>Onygenales</taxon>
        <taxon>Onygenales incertae sedis</taxon>
        <taxon>Polytolypa</taxon>
    </lineage>
</organism>
<gene>
    <name evidence="1" type="ORF">AJ80_05070</name>
</gene>